<dbReference type="EMBL" id="VSSQ01000048">
    <property type="protein sequence ID" value="MPL69622.1"/>
    <property type="molecule type" value="Genomic_DNA"/>
</dbReference>
<accession>A0A644TTP8</accession>
<organism evidence="1">
    <name type="scientific">bioreactor metagenome</name>
    <dbReference type="NCBI Taxonomy" id="1076179"/>
    <lineage>
        <taxon>unclassified sequences</taxon>
        <taxon>metagenomes</taxon>
        <taxon>ecological metagenomes</taxon>
    </lineage>
</organism>
<sequence length="182" mass="21020">MKKLTFIFLLITTGTLLISCGSGKGELLTERIQYDVTLKSPETDLAWWVQNLEGPKREKLVQAVITSAREGKVKVYDVMTNKQLSAGEILERGTRTELLTLQRPFEPYENYDTVIKRDLQLSDISRLRFLEEWYLNHDNGKITKKVIAVCPLVESYTETGELRGYQPLFWLSFVRRFPLSGK</sequence>
<gene>
    <name evidence="1" type="ORF">SDC9_15369</name>
</gene>
<proteinExistence type="predicted"/>
<dbReference type="AlphaFoldDB" id="A0A644TTP8"/>
<reference evidence="1" key="1">
    <citation type="submission" date="2019-08" db="EMBL/GenBank/DDBJ databases">
        <authorList>
            <person name="Kucharzyk K."/>
            <person name="Murdoch R.W."/>
            <person name="Higgins S."/>
            <person name="Loffler F."/>
        </authorList>
    </citation>
    <scope>NUCLEOTIDE SEQUENCE</scope>
</reference>
<dbReference type="InterPro" id="IPR019847">
    <property type="entry name" value="Gliding_motility_assoc_GldN"/>
</dbReference>
<protein>
    <submittedName>
        <fullName evidence="1">Uncharacterized protein</fullName>
    </submittedName>
</protein>
<dbReference type="PROSITE" id="PS51257">
    <property type="entry name" value="PROKAR_LIPOPROTEIN"/>
    <property type="match status" value="1"/>
</dbReference>
<name>A0A644TTP8_9ZZZZ</name>
<dbReference type="Pfam" id="PF19841">
    <property type="entry name" value="GldN"/>
    <property type="match status" value="1"/>
</dbReference>
<comment type="caution">
    <text evidence="1">The sequence shown here is derived from an EMBL/GenBank/DDBJ whole genome shotgun (WGS) entry which is preliminary data.</text>
</comment>
<evidence type="ECO:0000313" key="1">
    <source>
        <dbReference type="EMBL" id="MPL69622.1"/>
    </source>
</evidence>